<name>A0A7X9HHK0_UNCKA</name>
<evidence type="ECO:0000259" key="2">
    <source>
        <dbReference type="Pfam" id="PF00534"/>
    </source>
</evidence>
<dbReference type="PANTHER" id="PTHR46401">
    <property type="entry name" value="GLYCOSYLTRANSFERASE WBBK-RELATED"/>
    <property type="match status" value="1"/>
</dbReference>
<dbReference type="GO" id="GO:0016757">
    <property type="term" value="F:glycosyltransferase activity"/>
    <property type="evidence" value="ECO:0007669"/>
    <property type="project" value="InterPro"/>
</dbReference>
<organism evidence="3 4">
    <name type="scientific">candidate division WWE3 bacterium</name>
    <dbReference type="NCBI Taxonomy" id="2053526"/>
    <lineage>
        <taxon>Bacteria</taxon>
        <taxon>Katanobacteria</taxon>
    </lineage>
</organism>
<protein>
    <submittedName>
        <fullName evidence="3">Glycosyltransferase family 4 protein</fullName>
    </submittedName>
</protein>
<dbReference type="EMBL" id="JAAZNL010000004">
    <property type="protein sequence ID" value="NMB69654.1"/>
    <property type="molecule type" value="Genomic_DNA"/>
</dbReference>
<evidence type="ECO:0000313" key="3">
    <source>
        <dbReference type="EMBL" id="NMB69654.1"/>
    </source>
</evidence>
<evidence type="ECO:0000313" key="4">
    <source>
        <dbReference type="Proteomes" id="UP000526033"/>
    </source>
</evidence>
<dbReference type="AlphaFoldDB" id="A0A7X9HHK0"/>
<proteinExistence type="predicted"/>
<keyword evidence="1 3" id="KW-0808">Transferase</keyword>
<reference evidence="3 4" key="1">
    <citation type="journal article" date="2020" name="Biotechnol. Biofuels">
        <title>New insights from the biogas microbiome by comprehensive genome-resolved metagenomics of nearly 1600 species originating from multiple anaerobic digesters.</title>
        <authorList>
            <person name="Campanaro S."/>
            <person name="Treu L."/>
            <person name="Rodriguez-R L.M."/>
            <person name="Kovalovszki A."/>
            <person name="Ziels R.M."/>
            <person name="Maus I."/>
            <person name="Zhu X."/>
            <person name="Kougias P.G."/>
            <person name="Basile A."/>
            <person name="Luo G."/>
            <person name="Schluter A."/>
            <person name="Konstantinidis K.T."/>
            <person name="Angelidaki I."/>
        </authorList>
    </citation>
    <scope>NUCLEOTIDE SEQUENCE [LARGE SCALE GENOMIC DNA]</scope>
    <source>
        <strain evidence="3">AS27yjCOA_165</strain>
    </source>
</reference>
<gene>
    <name evidence="3" type="ORF">GYA27_00420</name>
</gene>
<dbReference type="SUPFAM" id="SSF53756">
    <property type="entry name" value="UDP-Glycosyltransferase/glycogen phosphorylase"/>
    <property type="match status" value="1"/>
</dbReference>
<dbReference type="Pfam" id="PF00534">
    <property type="entry name" value="Glycos_transf_1"/>
    <property type="match status" value="1"/>
</dbReference>
<sequence>MKILMVGRPDLFKYYGGDRVQVENTAKELRNLGVDVQIDTGCISDYSGYDLIHVFQLDWNPDSFFIVKKAKKMHLPVVLSAIHHNVGEVTRFDNEYAFDYRRLSRFLFKDQFKRDTFKDIYRTILNYKRLPVTVFEVFYGLKKMYKWVLENSNMVLVQTVREAADLKETYNVQFKWAKVCNGVGQVFLDKYTSDTTLGIRNYILCVGRIEPRKNQLSIIEAVKKLRAETKEDIKLVFVGAKSKHKHYEYFYLFNKELDENHWIKHINFMNYESMPSLYSDSKVCVSASWFETTGLTSLEALMCGANAVASGDRAKEYLGEYASYCDPGDVESIKAAIKKEYYAPRPELSETFKNSYTWKNTAKETLEAYNSLLN</sequence>
<dbReference type="Gene3D" id="3.40.50.2000">
    <property type="entry name" value="Glycogen Phosphorylase B"/>
    <property type="match status" value="2"/>
</dbReference>
<comment type="caution">
    <text evidence="3">The sequence shown here is derived from an EMBL/GenBank/DDBJ whole genome shotgun (WGS) entry which is preliminary data.</text>
</comment>
<evidence type="ECO:0000256" key="1">
    <source>
        <dbReference type="ARBA" id="ARBA00022679"/>
    </source>
</evidence>
<dbReference type="GO" id="GO:0009103">
    <property type="term" value="P:lipopolysaccharide biosynthetic process"/>
    <property type="evidence" value="ECO:0007669"/>
    <property type="project" value="TreeGrafter"/>
</dbReference>
<accession>A0A7X9HHK0</accession>
<dbReference type="PANTHER" id="PTHR46401:SF2">
    <property type="entry name" value="GLYCOSYLTRANSFERASE WBBK-RELATED"/>
    <property type="match status" value="1"/>
</dbReference>
<dbReference type="Proteomes" id="UP000526033">
    <property type="component" value="Unassembled WGS sequence"/>
</dbReference>
<dbReference type="InterPro" id="IPR001296">
    <property type="entry name" value="Glyco_trans_1"/>
</dbReference>
<feature type="domain" description="Glycosyl transferase family 1" evidence="2">
    <location>
        <begin position="200"/>
        <end position="339"/>
    </location>
</feature>